<dbReference type="PANTHER" id="PTHR21087:SF16">
    <property type="entry name" value="SHIKIMATE KINASE 1, CHLOROPLASTIC"/>
    <property type="match status" value="1"/>
</dbReference>
<evidence type="ECO:0000256" key="1">
    <source>
        <dbReference type="ARBA" id="ARBA00004842"/>
    </source>
</evidence>
<dbReference type="GO" id="GO:0000287">
    <property type="term" value="F:magnesium ion binding"/>
    <property type="evidence" value="ECO:0007669"/>
    <property type="project" value="UniProtKB-UniRule"/>
</dbReference>
<evidence type="ECO:0000256" key="2">
    <source>
        <dbReference type="ARBA" id="ARBA00006997"/>
    </source>
</evidence>
<dbReference type="InterPro" id="IPR000623">
    <property type="entry name" value="Shikimate_kinase/TSH1"/>
</dbReference>
<keyword evidence="4 11" id="KW-0028">Amino-acid biosynthesis</keyword>
<evidence type="ECO:0000256" key="5">
    <source>
        <dbReference type="ARBA" id="ARBA00022679"/>
    </source>
</evidence>
<dbReference type="GO" id="GO:0009073">
    <property type="term" value="P:aromatic amino acid family biosynthetic process"/>
    <property type="evidence" value="ECO:0007669"/>
    <property type="project" value="UniProtKB-KW"/>
</dbReference>
<evidence type="ECO:0000313" key="13">
    <source>
        <dbReference type="Proteomes" id="UP000190102"/>
    </source>
</evidence>
<comment type="caution">
    <text evidence="11">Lacks conserved residue(s) required for the propagation of feature annotation.</text>
</comment>
<proteinExistence type="inferred from homology"/>
<dbReference type="SUPFAM" id="SSF52540">
    <property type="entry name" value="P-loop containing nucleoside triphosphate hydrolases"/>
    <property type="match status" value="1"/>
</dbReference>
<dbReference type="Gene3D" id="3.40.50.300">
    <property type="entry name" value="P-loop containing nucleotide triphosphate hydrolases"/>
    <property type="match status" value="1"/>
</dbReference>
<comment type="subcellular location">
    <subcellularLocation>
        <location evidence="11">Cytoplasm</location>
    </subcellularLocation>
</comment>
<dbReference type="GO" id="GO:0005829">
    <property type="term" value="C:cytosol"/>
    <property type="evidence" value="ECO:0007669"/>
    <property type="project" value="TreeGrafter"/>
</dbReference>
<comment type="catalytic activity">
    <reaction evidence="10 11">
        <text>shikimate + ATP = 3-phosphoshikimate + ADP + H(+)</text>
        <dbReference type="Rhea" id="RHEA:13121"/>
        <dbReference type="ChEBI" id="CHEBI:15378"/>
        <dbReference type="ChEBI" id="CHEBI:30616"/>
        <dbReference type="ChEBI" id="CHEBI:36208"/>
        <dbReference type="ChEBI" id="CHEBI:145989"/>
        <dbReference type="ChEBI" id="CHEBI:456216"/>
        <dbReference type="EC" id="2.7.1.71"/>
    </reaction>
</comment>
<dbReference type="InterPro" id="IPR023000">
    <property type="entry name" value="Shikimate_kinase_CS"/>
</dbReference>
<evidence type="ECO:0000313" key="12">
    <source>
        <dbReference type="EMBL" id="SKA01682.1"/>
    </source>
</evidence>
<dbReference type="GO" id="GO:0009423">
    <property type="term" value="P:chorismate biosynthetic process"/>
    <property type="evidence" value="ECO:0007669"/>
    <property type="project" value="UniProtKB-UniRule"/>
</dbReference>
<dbReference type="OrthoDB" id="9800332at2"/>
<evidence type="ECO:0000256" key="11">
    <source>
        <dbReference type="HAMAP-Rule" id="MF_00109"/>
    </source>
</evidence>
<feature type="binding site" evidence="11">
    <location>
        <position position="58"/>
    </location>
    <ligand>
        <name>substrate</name>
    </ligand>
</feature>
<dbReference type="PRINTS" id="PR01100">
    <property type="entry name" value="SHIKIMTKNASE"/>
</dbReference>
<dbReference type="Proteomes" id="UP000190102">
    <property type="component" value="Unassembled WGS sequence"/>
</dbReference>
<comment type="function">
    <text evidence="11">Catalyzes the specific phosphorylation of the 3-hydroxyl group of shikimic acid using ATP as a cosubstrate.</text>
</comment>
<name>A0A1T4QD65_9BACT</name>
<keyword evidence="8 11" id="KW-0067">ATP-binding</keyword>
<keyword evidence="11" id="KW-0460">Magnesium</keyword>
<dbReference type="GO" id="GO:0005524">
    <property type="term" value="F:ATP binding"/>
    <property type="evidence" value="ECO:0007669"/>
    <property type="project" value="UniProtKB-UniRule"/>
</dbReference>
<keyword evidence="7 11" id="KW-0418">Kinase</keyword>
<evidence type="ECO:0000256" key="8">
    <source>
        <dbReference type="ARBA" id="ARBA00022840"/>
    </source>
</evidence>
<dbReference type="EMBL" id="FUWR01000013">
    <property type="protein sequence ID" value="SKA01682.1"/>
    <property type="molecule type" value="Genomic_DNA"/>
</dbReference>
<evidence type="ECO:0000256" key="9">
    <source>
        <dbReference type="ARBA" id="ARBA00023141"/>
    </source>
</evidence>
<sequence length="175" mass="18929">MPDSIILTGPMGSGKTSVGRLLARRLGYQFQDLDALIVEQAGKSINQIFADDGEAAFRDRETALLSTLVGKQGMVLSTGGGVVIREANRRLLHAAGLVVNLVATVDVLVSRLAQANDRPLLKGDEALDVRIERIMTEREPFYADADIRIDTTGKTLEDVAVLILAFYAEKHPGVL</sequence>
<evidence type="ECO:0000256" key="10">
    <source>
        <dbReference type="ARBA" id="ARBA00048567"/>
    </source>
</evidence>
<accession>A0A1T4QD65</accession>
<keyword evidence="5 11" id="KW-0808">Transferase</keyword>
<dbReference type="InterPro" id="IPR027417">
    <property type="entry name" value="P-loop_NTPase"/>
</dbReference>
<dbReference type="Pfam" id="PF01202">
    <property type="entry name" value="SKI"/>
    <property type="match status" value="1"/>
</dbReference>
<gene>
    <name evidence="11" type="primary">aroK</name>
    <name evidence="12" type="ORF">SAMN02745119_02342</name>
</gene>
<dbReference type="RefSeq" id="WP_078790609.1">
    <property type="nucleotide sequence ID" value="NZ_FUWR01000013.1"/>
</dbReference>
<dbReference type="UniPathway" id="UPA00053">
    <property type="reaction ID" value="UER00088"/>
</dbReference>
<comment type="subunit">
    <text evidence="11">Monomer.</text>
</comment>
<feature type="binding site" evidence="11">
    <location>
        <position position="80"/>
    </location>
    <ligand>
        <name>substrate</name>
    </ligand>
</feature>
<organism evidence="12 13">
    <name type="scientific">Trichlorobacter thiogenes</name>
    <dbReference type="NCBI Taxonomy" id="115783"/>
    <lineage>
        <taxon>Bacteria</taxon>
        <taxon>Pseudomonadati</taxon>
        <taxon>Thermodesulfobacteriota</taxon>
        <taxon>Desulfuromonadia</taxon>
        <taxon>Geobacterales</taxon>
        <taxon>Geobacteraceae</taxon>
        <taxon>Trichlorobacter</taxon>
    </lineage>
</organism>
<feature type="binding site" evidence="11">
    <location>
        <position position="118"/>
    </location>
    <ligand>
        <name>ATP</name>
        <dbReference type="ChEBI" id="CHEBI:30616"/>
    </ligand>
</feature>
<feature type="binding site" evidence="11">
    <location>
        <position position="16"/>
    </location>
    <ligand>
        <name>Mg(2+)</name>
        <dbReference type="ChEBI" id="CHEBI:18420"/>
    </ligand>
</feature>
<evidence type="ECO:0000256" key="7">
    <source>
        <dbReference type="ARBA" id="ARBA00022777"/>
    </source>
</evidence>
<dbReference type="PANTHER" id="PTHR21087">
    <property type="entry name" value="SHIKIMATE KINASE"/>
    <property type="match status" value="1"/>
</dbReference>
<comment type="similarity">
    <text evidence="2 11">Belongs to the shikimate kinase family.</text>
</comment>
<comment type="pathway">
    <text evidence="1 11">Metabolic intermediate biosynthesis; chorismate biosynthesis; chorismate from D-erythrose 4-phosphate and phosphoenolpyruvate: step 5/7.</text>
</comment>
<feature type="binding site" evidence="11">
    <location>
        <begin position="12"/>
        <end position="17"/>
    </location>
    <ligand>
        <name>ATP</name>
        <dbReference type="ChEBI" id="CHEBI:30616"/>
    </ligand>
</feature>
<dbReference type="HAMAP" id="MF_00109">
    <property type="entry name" value="Shikimate_kinase"/>
    <property type="match status" value="1"/>
</dbReference>
<keyword evidence="13" id="KW-1185">Reference proteome</keyword>
<dbReference type="InterPro" id="IPR031322">
    <property type="entry name" value="Shikimate/glucono_kinase"/>
</dbReference>
<feature type="binding site" evidence="11">
    <location>
        <position position="138"/>
    </location>
    <ligand>
        <name>substrate</name>
    </ligand>
</feature>
<dbReference type="GO" id="GO:0004765">
    <property type="term" value="F:shikimate kinase activity"/>
    <property type="evidence" value="ECO:0007669"/>
    <property type="project" value="UniProtKB-UniRule"/>
</dbReference>
<keyword evidence="11" id="KW-0479">Metal-binding</keyword>
<protein>
    <recommendedName>
        <fullName evidence="3 11">Shikimate kinase</fullName>
        <shortName evidence="11">SK</shortName>
        <ecNumber evidence="3 11">2.7.1.71</ecNumber>
    </recommendedName>
</protein>
<dbReference type="CDD" id="cd00464">
    <property type="entry name" value="SK"/>
    <property type="match status" value="1"/>
</dbReference>
<keyword evidence="11" id="KW-0963">Cytoplasm</keyword>
<keyword evidence="9 11" id="KW-0057">Aromatic amino acid biosynthesis</keyword>
<keyword evidence="6 11" id="KW-0547">Nucleotide-binding</keyword>
<dbReference type="EC" id="2.7.1.71" evidence="3 11"/>
<evidence type="ECO:0000256" key="4">
    <source>
        <dbReference type="ARBA" id="ARBA00022605"/>
    </source>
</evidence>
<dbReference type="AlphaFoldDB" id="A0A1T4QD65"/>
<evidence type="ECO:0000256" key="6">
    <source>
        <dbReference type="ARBA" id="ARBA00022741"/>
    </source>
</evidence>
<feature type="binding site" evidence="11">
    <location>
        <position position="34"/>
    </location>
    <ligand>
        <name>substrate</name>
    </ligand>
</feature>
<dbReference type="PROSITE" id="PS01128">
    <property type="entry name" value="SHIKIMATE_KINASE"/>
    <property type="match status" value="1"/>
</dbReference>
<dbReference type="STRING" id="115783.SAMN02745119_02342"/>
<evidence type="ECO:0000256" key="3">
    <source>
        <dbReference type="ARBA" id="ARBA00012154"/>
    </source>
</evidence>
<dbReference type="GO" id="GO:0008652">
    <property type="term" value="P:amino acid biosynthetic process"/>
    <property type="evidence" value="ECO:0007669"/>
    <property type="project" value="UniProtKB-KW"/>
</dbReference>
<reference evidence="13" key="1">
    <citation type="submission" date="2017-02" db="EMBL/GenBank/DDBJ databases">
        <authorList>
            <person name="Varghese N."/>
            <person name="Submissions S."/>
        </authorList>
    </citation>
    <scope>NUCLEOTIDE SEQUENCE [LARGE SCALE GENOMIC DNA]</scope>
    <source>
        <strain evidence="13">ATCC BAA-34</strain>
    </source>
</reference>
<comment type="cofactor">
    <cofactor evidence="11">
        <name>Mg(2+)</name>
        <dbReference type="ChEBI" id="CHEBI:18420"/>
    </cofactor>
    <text evidence="11">Binds 1 Mg(2+) ion per subunit.</text>
</comment>